<evidence type="ECO:0000256" key="1">
    <source>
        <dbReference type="ARBA" id="ARBA00022801"/>
    </source>
</evidence>
<dbReference type="EMBL" id="CP041690">
    <property type="protein sequence ID" value="QEE22417.1"/>
    <property type="molecule type" value="Genomic_DNA"/>
</dbReference>
<keyword evidence="3" id="KW-1185">Reference proteome</keyword>
<accession>A0A5B9DTC3</accession>
<dbReference type="SUPFAM" id="SSF63829">
    <property type="entry name" value="Calcium-dependent phosphotriesterase"/>
    <property type="match status" value="1"/>
</dbReference>
<dbReference type="AlphaFoldDB" id="A0A5B9DTC3"/>
<dbReference type="InterPro" id="IPR051262">
    <property type="entry name" value="SMP-30/CGR1_Lactonase"/>
</dbReference>
<dbReference type="GO" id="GO:0016787">
    <property type="term" value="F:hydrolase activity"/>
    <property type="evidence" value="ECO:0007669"/>
    <property type="project" value="UniProtKB-KW"/>
</dbReference>
<dbReference type="OrthoDB" id="30052at2"/>
<dbReference type="RefSeq" id="WP_147657990.1">
    <property type="nucleotide sequence ID" value="NZ_BMFM01000001.1"/>
</dbReference>
<gene>
    <name evidence="2" type="ORF">FNA67_20620</name>
</gene>
<evidence type="ECO:0000313" key="3">
    <source>
        <dbReference type="Proteomes" id="UP000321062"/>
    </source>
</evidence>
<name>A0A5B9DTC3_9HYPH</name>
<dbReference type="Proteomes" id="UP000321062">
    <property type="component" value="Chromosome"/>
</dbReference>
<proteinExistence type="predicted"/>
<dbReference type="Pfam" id="PF08450">
    <property type="entry name" value="SGL"/>
    <property type="match status" value="1"/>
</dbReference>
<dbReference type="PANTHER" id="PTHR47572:SF4">
    <property type="entry name" value="LACTONASE DRP35"/>
    <property type="match status" value="1"/>
</dbReference>
<sequence length="279" mass="30253">MARGVRLLADGLYLGESPRWHEGRLWVADWVAERLFTLEEGGEKQMVAEIASLPFSIDWLPDGRLLVVNARHNRLQVRGADGGFATLADLSTLSPHGCNEIVVAPGGDIYINNVNFDFPGGEFQPGFIALVQGSTVRRVAEGLAFPNGMAITPDGRTLICAESFSRRLTAFDIAPDGSLGQARLWAQFEDGGPDGICLDEEGAVWTSLGPRAVRVEEGGRILERIELDRFCFATMLGGADGRTLFMVAADWTGVVARRDEPPTGRIYAARVEAPHAGYP</sequence>
<dbReference type="InterPro" id="IPR013658">
    <property type="entry name" value="SGL"/>
</dbReference>
<dbReference type="InterPro" id="IPR011042">
    <property type="entry name" value="6-blade_b-propeller_TolB-like"/>
</dbReference>
<keyword evidence="1" id="KW-0378">Hydrolase</keyword>
<dbReference type="PANTHER" id="PTHR47572">
    <property type="entry name" value="LIPOPROTEIN-RELATED"/>
    <property type="match status" value="1"/>
</dbReference>
<evidence type="ECO:0000313" key="2">
    <source>
        <dbReference type="EMBL" id="QEE22417.1"/>
    </source>
</evidence>
<protein>
    <submittedName>
        <fullName evidence="2">SMP-30/gluconolactonase/LRE family protein</fullName>
    </submittedName>
</protein>
<dbReference type="Gene3D" id="2.120.10.30">
    <property type="entry name" value="TolB, C-terminal domain"/>
    <property type="match status" value="1"/>
</dbReference>
<reference evidence="2 3" key="1">
    <citation type="journal article" date="2015" name="Int. J. Syst. Evol. Microbiol.">
        <title>Youhaiella tibetensis gen. nov., sp. nov., isolated from subsurface sediment.</title>
        <authorList>
            <person name="Wang Y.X."/>
            <person name="Huang F.Q."/>
            <person name="Nogi Y."/>
            <person name="Pang S.J."/>
            <person name="Wang P.K."/>
            <person name="Lv J."/>
        </authorList>
    </citation>
    <scope>NUCLEOTIDE SEQUENCE [LARGE SCALE GENOMIC DNA]</scope>
    <source>
        <strain evidence="3">fig4</strain>
    </source>
</reference>
<organism evidence="2 3">
    <name type="scientific">Paradevosia tibetensis</name>
    <dbReference type="NCBI Taxonomy" id="1447062"/>
    <lineage>
        <taxon>Bacteria</taxon>
        <taxon>Pseudomonadati</taxon>
        <taxon>Pseudomonadota</taxon>
        <taxon>Alphaproteobacteria</taxon>
        <taxon>Hyphomicrobiales</taxon>
        <taxon>Devosiaceae</taxon>
        <taxon>Paradevosia</taxon>
    </lineage>
</organism>
<dbReference type="KEGG" id="yti:FNA67_20620"/>